<dbReference type="RefSeq" id="WP_054327279.1">
    <property type="nucleotide sequence ID" value="NZ_JACOPL010000009.1"/>
</dbReference>
<evidence type="ECO:0000313" key="7">
    <source>
        <dbReference type="Proteomes" id="UP000606499"/>
    </source>
</evidence>
<accession>A0A923LWT9</accession>
<dbReference type="NCBIfam" id="NF037995">
    <property type="entry name" value="TRAP_S1"/>
    <property type="match status" value="1"/>
</dbReference>
<protein>
    <submittedName>
        <fullName evidence="6">TRAP transporter substrate-binding protein DctP</fullName>
    </submittedName>
</protein>
<keyword evidence="3 5" id="KW-0732">Signal</keyword>
<evidence type="ECO:0000256" key="4">
    <source>
        <dbReference type="SAM" id="MobiDB-lite"/>
    </source>
</evidence>
<dbReference type="PANTHER" id="PTHR33376:SF7">
    <property type="entry name" value="C4-DICARBOXYLATE-BINDING PROTEIN DCTB"/>
    <property type="match status" value="1"/>
</dbReference>
<dbReference type="GO" id="GO:0055085">
    <property type="term" value="P:transmembrane transport"/>
    <property type="evidence" value="ECO:0007669"/>
    <property type="project" value="InterPro"/>
</dbReference>
<dbReference type="PANTHER" id="PTHR33376">
    <property type="match status" value="1"/>
</dbReference>
<comment type="caution">
    <text evidence="6">The sequence shown here is derived from an EMBL/GenBank/DDBJ whole genome shotgun (WGS) entry which is preliminary data.</text>
</comment>
<sequence length="366" mass="39700">MKKRLLAALLASAMALSLAACGNTDTGADNGGDAAANGGSSNEPVVLKMNSIKTTSDPMYEAWSNFCDRINEAANGTLDVQIYPSESLGATTDVIESISKGAAAIQDCDFSHLADYVPDYSAFMMPYLLQKPEDVGNLWLSDLGQELEAQLHEKGMRIITAVYFGERNWLTKSPMPDRAAASTMKLRCAPTKMWTEMVNVMGGNATTCTWSETYQAISQGVADGAESPIHILYSAKLHEVAKYLNYTRHLYAPTIMVMSEEVYQSLPEEGKKAIDEVGQAYPAQAIEEVESVVGPMLEDMINEGVQEVYPTDEAIQEWRDYSFEHVPEAFPEWSDNLVERIQEAIGATDSSASADTDAAAGDAAAA</sequence>
<comment type="similarity">
    <text evidence="1">Belongs to the bacterial solute-binding protein 7 family.</text>
</comment>
<feature type="region of interest" description="Disordered" evidence="4">
    <location>
        <begin position="346"/>
        <end position="366"/>
    </location>
</feature>
<reference evidence="6" key="1">
    <citation type="submission" date="2020-08" db="EMBL/GenBank/DDBJ databases">
        <title>Genome public.</title>
        <authorList>
            <person name="Liu C."/>
            <person name="Sun Q."/>
        </authorList>
    </citation>
    <scope>NUCLEOTIDE SEQUENCE</scope>
    <source>
        <strain evidence="6">NSJ-28</strain>
    </source>
</reference>
<evidence type="ECO:0000256" key="3">
    <source>
        <dbReference type="ARBA" id="ARBA00022729"/>
    </source>
</evidence>
<name>A0A923LWT9_9FIRM</name>
<dbReference type="AlphaFoldDB" id="A0A923LWT9"/>
<feature type="chain" id="PRO_5038469190" evidence="5">
    <location>
        <begin position="20"/>
        <end position="366"/>
    </location>
</feature>
<gene>
    <name evidence="6" type="primary">dctP</name>
    <name evidence="6" type="ORF">H8S45_10435</name>
</gene>
<proteinExistence type="inferred from homology"/>
<organism evidence="6 7">
    <name type="scientific">Agathobaculum faecis</name>
    <dbReference type="NCBI Taxonomy" id="2763013"/>
    <lineage>
        <taxon>Bacteria</taxon>
        <taxon>Bacillati</taxon>
        <taxon>Bacillota</taxon>
        <taxon>Clostridia</taxon>
        <taxon>Eubacteriales</taxon>
        <taxon>Butyricicoccaceae</taxon>
        <taxon>Agathobaculum</taxon>
    </lineage>
</organism>
<dbReference type="InterPro" id="IPR018389">
    <property type="entry name" value="DctP_fam"/>
</dbReference>
<keyword evidence="7" id="KW-1185">Reference proteome</keyword>
<dbReference type="Proteomes" id="UP000606499">
    <property type="component" value="Unassembled WGS sequence"/>
</dbReference>
<dbReference type="InterPro" id="IPR038404">
    <property type="entry name" value="TRAP_DctP_sf"/>
</dbReference>
<evidence type="ECO:0000313" key="6">
    <source>
        <dbReference type="EMBL" id="MBC5725871.1"/>
    </source>
</evidence>
<evidence type="ECO:0000256" key="2">
    <source>
        <dbReference type="ARBA" id="ARBA00022448"/>
    </source>
</evidence>
<dbReference type="Pfam" id="PF03480">
    <property type="entry name" value="DctP"/>
    <property type="match status" value="1"/>
</dbReference>
<dbReference type="PROSITE" id="PS51257">
    <property type="entry name" value="PROKAR_LIPOPROTEIN"/>
    <property type="match status" value="1"/>
</dbReference>
<evidence type="ECO:0000256" key="1">
    <source>
        <dbReference type="ARBA" id="ARBA00009023"/>
    </source>
</evidence>
<keyword evidence="2" id="KW-0813">Transport</keyword>
<dbReference type="Gene3D" id="3.40.190.170">
    <property type="entry name" value="Bacterial extracellular solute-binding protein, family 7"/>
    <property type="match status" value="1"/>
</dbReference>
<evidence type="ECO:0000256" key="5">
    <source>
        <dbReference type="SAM" id="SignalP"/>
    </source>
</evidence>
<feature type="signal peptide" evidence="5">
    <location>
        <begin position="1"/>
        <end position="19"/>
    </location>
</feature>
<dbReference type="EMBL" id="JACOPL010000009">
    <property type="protein sequence ID" value="MBC5725871.1"/>
    <property type="molecule type" value="Genomic_DNA"/>
</dbReference>